<evidence type="ECO:0000313" key="1">
    <source>
        <dbReference type="EMBL" id="EDP46084.1"/>
    </source>
</evidence>
<dbReference type="STRING" id="59196.RICGR_1106"/>
<evidence type="ECO:0000313" key="2">
    <source>
        <dbReference type="Proteomes" id="UP000054075"/>
    </source>
</evidence>
<dbReference type="AlphaFoldDB" id="A8PNT1"/>
<protein>
    <submittedName>
        <fullName evidence="1">Uncharacterized protein</fullName>
    </submittedName>
</protein>
<reference evidence="1" key="1">
    <citation type="submission" date="2006-04" db="EMBL/GenBank/DDBJ databases">
        <authorList>
            <person name="Seshadri R."/>
            <person name="Federici B.A."/>
        </authorList>
    </citation>
    <scope>NUCLEOTIDE SEQUENCE [LARGE SCALE GENOMIC DNA]</scope>
</reference>
<proteinExistence type="predicted"/>
<keyword evidence="2" id="KW-1185">Reference proteome</keyword>
<gene>
    <name evidence="1" type="ORF">RICGR_1106</name>
</gene>
<accession>A8PNT1</accession>
<sequence>MNDEKPDFGLEALFSQLSKMTSYTEVNRQAYLYLLLLWNYFEVSFSETENNTSKTEKPNIIHMDHAYSIVDYGTCLKVSAGRHYGCTSTGRLLTTVKEMIKLLSHRGAKQLHCEGLIAAKRFAWLECEKYKIKIINFIPDKQTLILRSRLPHLDSFRPQF</sequence>
<dbReference type="Proteomes" id="UP000054075">
    <property type="component" value="Unassembled WGS sequence"/>
</dbReference>
<dbReference type="OrthoDB" id="9942897at2"/>
<dbReference type="EMBL" id="AAQJ02000001">
    <property type="protein sequence ID" value="EDP46084.1"/>
    <property type="molecule type" value="Genomic_DNA"/>
</dbReference>
<organism evidence="1 2">
    <name type="scientific">Rickettsiella grylli</name>
    <dbReference type="NCBI Taxonomy" id="59196"/>
    <lineage>
        <taxon>Bacteria</taxon>
        <taxon>Pseudomonadati</taxon>
        <taxon>Pseudomonadota</taxon>
        <taxon>Gammaproteobacteria</taxon>
        <taxon>Legionellales</taxon>
        <taxon>Coxiellaceae</taxon>
        <taxon>Rickettsiella</taxon>
    </lineage>
</organism>
<dbReference type="RefSeq" id="WP_006035071.1">
    <property type="nucleotide sequence ID" value="NZ_AAQJ02000001.1"/>
</dbReference>
<name>A8PNT1_9COXI</name>
<reference evidence="1" key="2">
    <citation type="submission" date="2007-10" db="EMBL/GenBank/DDBJ databases">
        <authorList>
            <person name="Myers G.S."/>
        </authorList>
    </citation>
    <scope>NUCLEOTIDE SEQUENCE [LARGE SCALE GENOMIC DNA]</scope>
</reference>
<comment type="caution">
    <text evidence="1">The sequence shown here is derived from an EMBL/GenBank/DDBJ whole genome shotgun (WGS) entry which is preliminary data.</text>
</comment>